<reference evidence="10 13" key="1">
    <citation type="submission" date="2024-01" db="EMBL/GenBank/DDBJ databases">
        <title>Aequorivita flavus sp. nov., isolated from deep-sea sediment.</title>
        <authorList>
            <person name="Chen X."/>
        </authorList>
    </citation>
    <scope>NUCLEOTIDE SEQUENCE</scope>
    <source>
        <strain evidence="10">MCCC 1A16923</strain>
        <strain evidence="11 13">MCCC 1A16935</strain>
    </source>
</reference>
<accession>A0AB35YPL3</accession>
<dbReference type="Proteomes" id="UP001390963">
    <property type="component" value="Unassembled WGS sequence"/>
</dbReference>
<evidence type="ECO:0000256" key="3">
    <source>
        <dbReference type="ARBA" id="ARBA00022692"/>
    </source>
</evidence>
<dbReference type="EMBL" id="JBANCF010000001">
    <property type="protein sequence ID" value="MEM0572177.1"/>
    <property type="molecule type" value="Genomic_DNA"/>
</dbReference>
<dbReference type="GO" id="GO:0005886">
    <property type="term" value="C:plasma membrane"/>
    <property type="evidence" value="ECO:0007669"/>
    <property type="project" value="UniProtKB-SubCell"/>
</dbReference>
<dbReference type="PANTHER" id="PTHR33885">
    <property type="entry name" value="PHAGE SHOCK PROTEIN C"/>
    <property type="match status" value="1"/>
</dbReference>
<keyword evidence="13" id="KW-1185">Reference proteome</keyword>
<sequence>MNKTVNINLAGTFFHIDEDAFGKLSRYLDAIRKSLKGADGSEEIMQDIEARIGELFSEKIESPTQVVSLKMLDEIIAVMGQPEDYEVDNEIFEDVPHSSQTHAKSRANASHKQLFRDLDNKYISGVSSGIGHYIGIDAIWIRLLWVLLVVAGMGSPIVVYILLWILVPPALTTSEKLKMTGQPVNISNIERKFKEGFDNVADRVKNVDYDKYGNSIKTGASGFFDGLGNVIMTLFKIFVKFIGVLIIIVSLFTIISLVVGFFTFGSIDFWGNSELTEYIALVDTTNVPMWLIALLSLFAIGIPFFVLFILGLKLLISNLKSMSSTVKILLIVVWALSVIGLAVLGVKQATEQAYDGNFIQEQSLAIRTGDTLHINMRADKQFSYNVHRESGLELKYTTQDKRVIYSTDISLSVKSTKDSIGKIVIEKVAEGNTNLDAKKRAEAIQHNYSYENNNLMLDGFFVTDTSNKYRDQQIKITVYVPVGTVIYSEENTTSYYNYNSNFKELSNWDNQAHYFRILKNKVECLDCEQIREATEKPDSIEISTDSIVTDSIVTIKENTWEDEVNADF</sequence>
<evidence type="ECO:0000259" key="8">
    <source>
        <dbReference type="Pfam" id="PF22571"/>
    </source>
</evidence>
<dbReference type="AlphaFoldDB" id="A0AB35YPL3"/>
<evidence type="ECO:0000259" key="9">
    <source>
        <dbReference type="Pfam" id="PF22744"/>
    </source>
</evidence>
<evidence type="ECO:0000313" key="10">
    <source>
        <dbReference type="EMBL" id="MEM0517082.1"/>
    </source>
</evidence>
<dbReference type="Pfam" id="PF22571">
    <property type="entry name" value="LiaI-LiaF-TM_PspC"/>
    <property type="match status" value="1"/>
</dbReference>
<evidence type="ECO:0000256" key="1">
    <source>
        <dbReference type="ARBA" id="ARBA00004162"/>
    </source>
</evidence>
<feature type="domain" description="PspC-related ToastRack" evidence="9">
    <location>
        <begin position="398"/>
        <end position="529"/>
    </location>
</feature>
<comment type="subcellular location">
    <subcellularLocation>
        <location evidence="1">Cell membrane</location>
        <topology evidence="1">Single-pass membrane protein</topology>
    </subcellularLocation>
</comment>
<feature type="domain" description="Phage shock protein PspC N-terminal" evidence="7">
    <location>
        <begin position="112"/>
        <end position="169"/>
    </location>
</feature>
<gene>
    <name evidence="11" type="ORF">VZD24_01500</name>
    <name evidence="10" type="ORF">VZD85_01860</name>
</gene>
<proteinExistence type="predicted"/>
<evidence type="ECO:0000313" key="12">
    <source>
        <dbReference type="Proteomes" id="UP001388259"/>
    </source>
</evidence>
<dbReference type="InterPro" id="IPR052027">
    <property type="entry name" value="PspC"/>
</dbReference>
<comment type="caution">
    <text evidence="10">The sequence shown here is derived from an EMBL/GenBank/DDBJ whole genome shotgun (WGS) entry which is preliminary data.</text>
</comment>
<evidence type="ECO:0000256" key="5">
    <source>
        <dbReference type="ARBA" id="ARBA00023136"/>
    </source>
</evidence>
<dbReference type="Pfam" id="PF22744">
    <property type="entry name" value="Toast-rack_PspC-Cterm"/>
    <property type="match status" value="1"/>
</dbReference>
<dbReference type="PANTHER" id="PTHR33885:SF3">
    <property type="entry name" value="PHAGE SHOCK PROTEIN C"/>
    <property type="match status" value="1"/>
</dbReference>
<keyword evidence="2" id="KW-1003">Cell membrane</keyword>
<feature type="domain" description="PspC-related transmembrane region" evidence="8">
    <location>
        <begin position="209"/>
        <end position="351"/>
    </location>
</feature>
<organism evidence="10 12">
    <name type="scientific">Aequorivita flava</name>
    <dbReference type="NCBI Taxonomy" id="3114371"/>
    <lineage>
        <taxon>Bacteria</taxon>
        <taxon>Pseudomonadati</taxon>
        <taxon>Bacteroidota</taxon>
        <taxon>Flavobacteriia</taxon>
        <taxon>Flavobacteriales</taxon>
        <taxon>Flavobacteriaceae</taxon>
        <taxon>Aequorivita</taxon>
    </lineage>
</organism>
<protein>
    <submittedName>
        <fullName evidence="10">PspC domain-containing protein</fullName>
    </submittedName>
</protein>
<name>A0AB35YPL3_9FLAO</name>
<evidence type="ECO:0000256" key="6">
    <source>
        <dbReference type="SAM" id="Phobius"/>
    </source>
</evidence>
<keyword evidence="5 6" id="KW-0472">Membrane</keyword>
<dbReference type="Proteomes" id="UP001388259">
    <property type="component" value="Unassembled WGS sequence"/>
</dbReference>
<dbReference type="InterPro" id="IPR054321">
    <property type="entry name" value="PspC-rel_TM"/>
</dbReference>
<dbReference type="RefSeq" id="WP_342686521.1">
    <property type="nucleotide sequence ID" value="NZ_JAZBJM010000001.1"/>
</dbReference>
<dbReference type="InterPro" id="IPR054319">
    <property type="entry name" value="PspC-rel_ToastRack"/>
</dbReference>
<keyword evidence="4 6" id="KW-1133">Transmembrane helix</keyword>
<feature type="transmembrane region" description="Helical" evidence="6">
    <location>
        <begin position="287"/>
        <end position="316"/>
    </location>
</feature>
<dbReference type="InterPro" id="IPR007168">
    <property type="entry name" value="Phageshock_PspC_N"/>
</dbReference>
<evidence type="ECO:0000256" key="2">
    <source>
        <dbReference type="ARBA" id="ARBA00022475"/>
    </source>
</evidence>
<evidence type="ECO:0000313" key="11">
    <source>
        <dbReference type="EMBL" id="MEM0572177.1"/>
    </source>
</evidence>
<feature type="transmembrane region" description="Helical" evidence="6">
    <location>
        <begin position="143"/>
        <end position="167"/>
    </location>
</feature>
<feature type="transmembrane region" description="Helical" evidence="6">
    <location>
        <begin position="328"/>
        <end position="346"/>
    </location>
</feature>
<feature type="transmembrane region" description="Helical" evidence="6">
    <location>
        <begin position="241"/>
        <end position="267"/>
    </location>
</feature>
<evidence type="ECO:0000313" key="13">
    <source>
        <dbReference type="Proteomes" id="UP001390963"/>
    </source>
</evidence>
<keyword evidence="3 6" id="KW-0812">Transmembrane</keyword>
<evidence type="ECO:0000256" key="4">
    <source>
        <dbReference type="ARBA" id="ARBA00022989"/>
    </source>
</evidence>
<dbReference type="Pfam" id="PF04024">
    <property type="entry name" value="PspC"/>
    <property type="match status" value="1"/>
</dbReference>
<dbReference type="EMBL" id="JAZBJM010000001">
    <property type="protein sequence ID" value="MEM0517082.1"/>
    <property type="molecule type" value="Genomic_DNA"/>
</dbReference>
<evidence type="ECO:0000259" key="7">
    <source>
        <dbReference type="Pfam" id="PF04024"/>
    </source>
</evidence>